<feature type="compositionally biased region" description="Pro residues" evidence="5">
    <location>
        <begin position="1"/>
        <end position="11"/>
    </location>
</feature>
<dbReference type="AlphaFoldDB" id="A0A0P9IQC9"/>
<dbReference type="STRING" id="578459.A0A0P9IQC9"/>
<feature type="domain" description="Conserved oligomeric Golgi complex subunit 5 N-terminal" evidence="6">
    <location>
        <begin position="40"/>
        <end position="194"/>
    </location>
</feature>
<evidence type="ECO:0000313" key="8">
    <source>
        <dbReference type="EMBL" id="KPV71638.1"/>
    </source>
</evidence>
<dbReference type="OrthoDB" id="18786at2759"/>
<protein>
    <recommendedName>
        <fullName evidence="2">Conserved oligomeric Golgi complex subunit 5</fullName>
    </recommendedName>
</protein>
<dbReference type="PANTHER" id="PTHR13228:SF3">
    <property type="entry name" value="CONSERVED OLIGOMERIC GOLGI COMPLEX SUBUNIT 5"/>
    <property type="match status" value="1"/>
</dbReference>
<evidence type="ECO:0000256" key="1">
    <source>
        <dbReference type="ARBA" id="ARBA00004395"/>
    </source>
</evidence>
<dbReference type="Proteomes" id="UP000053890">
    <property type="component" value="Unassembled WGS sequence"/>
</dbReference>
<dbReference type="GO" id="GO:0000139">
    <property type="term" value="C:Golgi membrane"/>
    <property type="evidence" value="ECO:0007669"/>
    <property type="project" value="UniProtKB-SubCell"/>
</dbReference>
<evidence type="ECO:0000313" key="9">
    <source>
        <dbReference type="Proteomes" id="UP000053890"/>
    </source>
</evidence>
<reference evidence="8 9" key="1">
    <citation type="journal article" date="2015" name="Front. Microbiol.">
        <title>Genome sequence of the plant growth promoting endophytic yeast Rhodotorula graminis WP1.</title>
        <authorList>
            <person name="Firrincieli A."/>
            <person name="Otillar R."/>
            <person name="Salamov A."/>
            <person name="Schmutz J."/>
            <person name="Khan Z."/>
            <person name="Redman R.S."/>
            <person name="Fleck N.D."/>
            <person name="Lindquist E."/>
            <person name="Grigoriev I.V."/>
            <person name="Doty S.L."/>
        </authorList>
    </citation>
    <scope>NUCLEOTIDE SEQUENCE [LARGE SCALE GENOMIC DNA]</scope>
    <source>
        <strain evidence="8 9">WP1</strain>
    </source>
</reference>
<evidence type="ECO:0000256" key="5">
    <source>
        <dbReference type="SAM" id="MobiDB-lite"/>
    </source>
</evidence>
<feature type="region of interest" description="Disordered" evidence="5">
    <location>
        <begin position="57"/>
        <end position="76"/>
    </location>
</feature>
<evidence type="ECO:0000259" key="7">
    <source>
        <dbReference type="Pfam" id="PF20649"/>
    </source>
</evidence>
<dbReference type="PANTHER" id="PTHR13228">
    <property type="entry name" value="CONSERVED OLIGOMERIC GOLGI COMPLEX COMPONENT 5"/>
    <property type="match status" value="1"/>
</dbReference>
<keyword evidence="9" id="KW-1185">Reference proteome</keyword>
<dbReference type="RefSeq" id="XP_018267687.1">
    <property type="nucleotide sequence ID" value="XM_018412478.1"/>
</dbReference>
<dbReference type="GO" id="GO:0017119">
    <property type="term" value="C:Golgi transport complex"/>
    <property type="evidence" value="ECO:0007669"/>
    <property type="project" value="InterPro"/>
</dbReference>
<dbReference type="Pfam" id="PF10392">
    <property type="entry name" value="COG5_N"/>
    <property type="match status" value="1"/>
</dbReference>
<comment type="subcellular location">
    <subcellularLocation>
        <location evidence="1">Golgi apparatus membrane</location>
        <topology evidence="1">Peripheral membrane protein</topology>
    </subcellularLocation>
</comment>
<organism evidence="8 9">
    <name type="scientific">Rhodotorula graminis (strain WP1)</name>
    <dbReference type="NCBI Taxonomy" id="578459"/>
    <lineage>
        <taxon>Eukaryota</taxon>
        <taxon>Fungi</taxon>
        <taxon>Dikarya</taxon>
        <taxon>Basidiomycota</taxon>
        <taxon>Pucciniomycotina</taxon>
        <taxon>Microbotryomycetes</taxon>
        <taxon>Sporidiobolales</taxon>
        <taxon>Sporidiobolaceae</taxon>
        <taxon>Rhodotorula</taxon>
    </lineage>
</organism>
<dbReference type="InterPro" id="IPR049176">
    <property type="entry name" value="COG5_N"/>
</dbReference>
<evidence type="ECO:0000256" key="4">
    <source>
        <dbReference type="ARBA" id="ARBA00023136"/>
    </source>
</evidence>
<gene>
    <name evidence="8" type="ORF">RHOBADRAFT_19205</name>
</gene>
<dbReference type="GO" id="GO:0006891">
    <property type="term" value="P:intra-Golgi vesicle-mediated transport"/>
    <property type="evidence" value="ECO:0007669"/>
    <property type="project" value="InterPro"/>
</dbReference>
<evidence type="ECO:0000259" key="6">
    <source>
        <dbReference type="Pfam" id="PF10392"/>
    </source>
</evidence>
<dbReference type="EMBL" id="KQ474092">
    <property type="protein sequence ID" value="KPV71638.1"/>
    <property type="molecule type" value="Genomic_DNA"/>
</dbReference>
<keyword evidence="3" id="KW-0333">Golgi apparatus</keyword>
<dbReference type="InterPro" id="IPR019465">
    <property type="entry name" value="Cog5"/>
</dbReference>
<feature type="domain" description="Conserved oligomeric Golgi complex subunit 5 helical" evidence="7">
    <location>
        <begin position="259"/>
        <end position="472"/>
    </location>
</feature>
<sequence length="894" mass="97211">MPAIPPSAPPDPHVRASDGSLSSYRPTRADQLRLTEYPTFLHPNFEADAFAHAVLNGEDYPPPAEGEAPPTGAPAGGTGFMKGLVGENGLGDVSAALARLNFGIEDLNRQLKGEVTKHHSSLLLQAASLGGLDNDLSEVRRGLAEVEGGVTRLQRKIATPHQSLASSLLLLTRLRRAASLARRSQRFMVLARRLEAQMGEIDGAASEGGKTERGERVGERRERAMAEAALTLAEIETLVAAGEGVEPAEDDPEALLPIRSLVAVEAAIPAVELSRQHVVQEMETSVHRGLSDLDHPLLASSLQTAHNLLVLPSLVDSLLADLNDLVLRSVKACFDMASLSREVGGKDGPVNAASAFVYKSRTRNEPTQATMPQWSAVFWGRLENLVTDLGSVCIKVYTLEKVLRLKKDQTTQTSFLDDAMTVLDNKPSALFWTTLAQAFETQAKESARSSSFIQTTLSTGYPRLLRLFQEFFSKIAVHTDTVYTLAQQSTETVLVLRAIQPFETLYLTRSTNRLTEAVTSAFSISSSLTPSFSARPPTVPTANEGLTTARSIVNELDAARFDPLLVKAVAKGASRAVDTFVSRSEGLIVHDHAAMSLLGPLATPSQHQNADLTSSLYHLWLPLERALADHTDSVNEILRPSVDRTRSVYLGIINPLILSIRREYSTLLSRMHRVDYSKEADSAHGHGPMSVGGTSSYMTDLVDKLALVKDEILRRTASATWPRSGAALDLARFTVQTFLLHASLVHPLSEAGKLKLTSDTTALEFAISQYLAGHGLGLNSMGDQFKALRAFRPLLFLDLAALADPAQTADVPTLILVQHLLARANVAALPLPNVLHGRTEAEYVRWLNEHREEERIGMVEGVVRRWEEQGKEGGDEADKVAGLVRKVLERVAPR</sequence>
<accession>A0A0P9IQC9</accession>
<evidence type="ECO:0000256" key="3">
    <source>
        <dbReference type="ARBA" id="ARBA00023034"/>
    </source>
</evidence>
<keyword evidence="4" id="KW-0472">Membrane</keyword>
<evidence type="ECO:0000256" key="2">
    <source>
        <dbReference type="ARBA" id="ARBA00020974"/>
    </source>
</evidence>
<feature type="region of interest" description="Disordered" evidence="5">
    <location>
        <begin position="1"/>
        <end position="27"/>
    </location>
</feature>
<proteinExistence type="predicted"/>
<dbReference type="OMA" id="MMVEYFE"/>
<dbReference type="GeneID" id="28972927"/>
<name>A0A0P9IQC9_RHOGW</name>
<dbReference type="InterPro" id="IPR048485">
    <property type="entry name" value="COG5_helical"/>
</dbReference>
<dbReference type="Pfam" id="PF20649">
    <property type="entry name" value="COG5_C"/>
    <property type="match status" value="1"/>
</dbReference>